<sequence length="73" mass="7864">PTEPPTAWPHFRVHAQDPTSRSPRNRHAPGRHHLAQQDAGPSSVHPAGPARRCCGNGATPEASEASNTARREE</sequence>
<keyword evidence="3" id="KW-1185">Reference proteome</keyword>
<feature type="non-terminal residue" evidence="2">
    <location>
        <position position="73"/>
    </location>
</feature>
<comment type="caution">
    <text evidence="2">The sequence shown here is derived from an EMBL/GenBank/DDBJ whole genome shotgun (WGS) entry which is preliminary data.</text>
</comment>
<organism evidence="2 3">
    <name type="scientific">Saguinus oedipus</name>
    <name type="common">Cotton-top tamarin</name>
    <name type="synonym">Oedipomidas oedipus</name>
    <dbReference type="NCBI Taxonomy" id="9490"/>
    <lineage>
        <taxon>Eukaryota</taxon>
        <taxon>Metazoa</taxon>
        <taxon>Chordata</taxon>
        <taxon>Craniata</taxon>
        <taxon>Vertebrata</taxon>
        <taxon>Euteleostomi</taxon>
        <taxon>Mammalia</taxon>
        <taxon>Eutheria</taxon>
        <taxon>Euarchontoglires</taxon>
        <taxon>Primates</taxon>
        <taxon>Haplorrhini</taxon>
        <taxon>Platyrrhini</taxon>
        <taxon>Cebidae</taxon>
        <taxon>Callitrichinae</taxon>
        <taxon>Saguinus</taxon>
    </lineage>
</organism>
<evidence type="ECO:0000313" key="3">
    <source>
        <dbReference type="Proteomes" id="UP001266305"/>
    </source>
</evidence>
<evidence type="ECO:0000256" key="1">
    <source>
        <dbReference type="SAM" id="MobiDB-lite"/>
    </source>
</evidence>
<dbReference type="EMBL" id="JASSZA010000006">
    <property type="protein sequence ID" value="KAK2108099.1"/>
    <property type="molecule type" value="Genomic_DNA"/>
</dbReference>
<reference evidence="2 3" key="1">
    <citation type="submission" date="2023-05" db="EMBL/GenBank/DDBJ databases">
        <title>B98-5 Cell Line De Novo Hybrid Assembly: An Optical Mapping Approach.</title>
        <authorList>
            <person name="Kananen K."/>
            <person name="Auerbach J.A."/>
            <person name="Kautto E."/>
            <person name="Blachly J.S."/>
        </authorList>
    </citation>
    <scope>NUCLEOTIDE SEQUENCE [LARGE SCALE GENOMIC DNA]</scope>
    <source>
        <strain evidence="2">B95-8</strain>
        <tissue evidence="2">Cell line</tissue>
    </source>
</reference>
<feature type="region of interest" description="Disordered" evidence="1">
    <location>
        <begin position="1"/>
        <end position="73"/>
    </location>
</feature>
<gene>
    <name evidence="2" type="ORF">P7K49_013264</name>
</gene>
<name>A0ABQ9VGS3_SAGOE</name>
<feature type="compositionally biased region" description="Basic residues" evidence="1">
    <location>
        <begin position="23"/>
        <end position="34"/>
    </location>
</feature>
<accession>A0ABQ9VGS3</accession>
<feature type="compositionally biased region" description="Polar residues" evidence="1">
    <location>
        <begin position="64"/>
        <end position="73"/>
    </location>
</feature>
<feature type="non-terminal residue" evidence="2">
    <location>
        <position position="1"/>
    </location>
</feature>
<dbReference type="Proteomes" id="UP001266305">
    <property type="component" value="Unassembled WGS sequence"/>
</dbReference>
<evidence type="ECO:0000313" key="2">
    <source>
        <dbReference type="EMBL" id="KAK2108099.1"/>
    </source>
</evidence>
<protein>
    <submittedName>
        <fullName evidence="2">Uncharacterized protein</fullName>
    </submittedName>
</protein>
<proteinExistence type="predicted"/>